<keyword evidence="9" id="KW-0961">Cell wall biogenesis/degradation</keyword>
<dbReference type="PANTHER" id="PTHR30627">
    <property type="entry name" value="PEPTIDOGLYCAN D,D-TRANSPEPTIDASE"/>
    <property type="match status" value="1"/>
</dbReference>
<dbReference type="GO" id="GO:0008360">
    <property type="term" value="P:regulation of cell shape"/>
    <property type="evidence" value="ECO:0007669"/>
    <property type="project" value="UniProtKB-KW"/>
</dbReference>
<dbReference type="InterPro" id="IPR005311">
    <property type="entry name" value="PBP_dimer"/>
</dbReference>
<keyword evidence="7 11" id="KW-1133">Transmembrane helix</keyword>
<feature type="domain" description="Penicillin-binding protein dimerisation" evidence="13">
    <location>
        <begin position="74"/>
        <end position="315"/>
    </location>
</feature>
<keyword evidence="15" id="KW-1185">Reference proteome</keyword>
<dbReference type="AlphaFoldDB" id="A0A2R5HI95"/>
<feature type="compositionally biased region" description="Basic and acidic residues" evidence="10">
    <location>
        <begin position="1"/>
        <end position="16"/>
    </location>
</feature>
<keyword evidence="3" id="KW-1003">Cell membrane</keyword>
<evidence type="ECO:0000256" key="9">
    <source>
        <dbReference type="ARBA" id="ARBA00023316"/>
    </source>
</evidence>
<evidence type="ECO:0000256" key="5">
    <source>
        <dbReference type="ARBA" id="ARBA00022960"/>
    </source>
</evidence>
<dbReference type="InterPro" id="IPR050515">
    <property type="entry name" value="Beta-lactam/transpept"/>
</dbReference>
<dbReference type="InterPro" id="IPR001460">
    <property type="entry name" value="PCN-bd_Tpept"/>
</dbReference>
<feature type="domain" description="Penicillin-binding protein transpeptidase" evidence="12">
    <location>
        <begin position="363"/>
        <end position="697"/>
    </location>
</feature>
<comment type="caution">
    <text evidence="14">The sequence shown here is derived from an EMBL/GenBank/DDBJ whole genome shotgun (WGS) entry which is preliminary data.</text>
</comment>
<protein>
    <submittedName>
        <fullName evidence="14">Penicillin-binding protein 2B</fullName>
    </submittedName>
</protein>
<proteinExistence type="inferred from homology"/>
<evidence type="ECO:0000256" key="8">
    <source>
        <dbReference type="ARBA" id="ARBA00023136"/>
    </source>
</evidence>
<keyword evidence="4 11" id="KW-0812">Transmembrane</keyword>
<comment type="similarity">
    <text evidence="2">Belongs to the transpeptidase family.</text>
</comment>
<reference evidence="14 15" key="1">
    <citation type="journal article" date="2018" name="Genome Announc.">
        <title>Draft Genome Sequence of Lactococcus sp. Strain NtB2 (JCM 32569), Isolated from the Gut of the Higher Termite Nasutitermes takasagoensis.</title>
        <authorList>
            <person name="Noda S."/>
            <person name="Aihara C."/>
            <person name="Yuki M."/>
            <person name="Ohkuma M."/>
        </authorList>
    </citation>
    <scope>NUCLEOTIDE SEQUENCE [LARGE SCALE GENOMIC DNA]</scope>
    <source>
        <strain evidence="14 15">NtB2</strain>
    </source>
</reference>
<dbReference type="PANTHER" id="PTHR30627:SF2">
    <property type="entry name" value="PEPTIDOGLYCAN D,D-TRANSPEPTIDASE MRDA"/>
    <property type="match status" value="1"/>
</dbReference>
<accession>A0A2R5HI95</accession>
<evidence type="ECO:0000256" key="7">
    <source>
        <dbReference type="ARBA" id="ARBA00022989"/>
    </source>
</evidence>
<dbReference type="GO" id="GO:0009252">
    <property type="term" value="P:peptidoglycan biosynthetic process"/>
    <property type="evidence" value="ECO:0007669"/>
    <property type="project" value="UniProtKB-KW"/>
</dbReference>
<dbReference type="Pfam" id="PF03717">
    <property type="entry name" value="PBP_dimer"/>
    <property type="match status" value="1"/>
</dbReference>
<dbReference type="Pfam" id="PF00905">
    <property type="entry name" value="Transpeptidase"/>
    <property type="match status" value="1"/>
</dbReference>
<keyword evidence="8 11" id="KW-0472">Membrane</keyword>
<name>A0A2R5HI95_9LACT</name>
<feature type="transmembrane region" description="Helical" evidence="11">
    <location>
        <begin position="31"/>
        <end position="50"/>
    </location>
</feature>
<dbReference type="Gene3D" id="3.90.1310.10">
    <property type="entry name" value="Penicillin-binding protein 2a (Domain 2)"/>
    <property type="match status" value="1"/>
</dbReference>
<feature type="region of interest" description="Disordered" evidence="10">
    <location>
        <begin position="1"/>
        <end position="22"/>
    </location>
</feature>
<dbReference type="Proteomes" id="UP000245021">
    <property type="component" value="Unassembled WGS sequence"/>
</dbReference>
<evidence type="ECO:0000256" key="4">
    <source>
        <dbReference type="ARBA" id="ARBA00022692"/>
    </source>
</evidence>
<evidence type="ECO:0000313" key="14">
    <source>
        <dbReference type="EMBL" id="GBG95998.1"/>
    </source>
</evidence>
<dbReference type="RefSeq" id="WP_109244989.1">
    <property type="nucleotide sequence ID" value="NZ_BFFO01000001.1"/>
</dbReference>
<dbReference type="Gene3D" id="1.10.10.1230">
    <property type="entry name" value="Penicillin-binding protein, N-terminal non-catalytic domain, head sub-domain"/>
    <property type="match status" value="1"/>
</dbReference>
<comment type="subcellular location">
    <subcellularLocation>
        <location evidence="1">Cell membrane</location>
        <topology evidence="1">Single-pass membrane protein</topology>
    </subcellularLocation>
</comment>
<dbReference type="GO" id="GO:0008658">
    <property type="term" value="F:penicillin binding"/>
    <property type="evidence" value="ECO:0007669"/>
    <property type="project" value="InterPro"/>
</dbReference>
<dbReference type="GO" id="GO:0071972">
    <property type="term" value="F:peptidoglycan L,D-transpeptidase activity"/>
    <property type="evidence" value="ECO:0007669"/>
    <property type="project" value="TreeGrafter"/>
</dbReference>
<dbReference type="InterPro" id="IPR036138">
    <property type="entry name" value="PBP_dimer_sf"/>
</dbReference>
<dbReference type="GO" id="GO:0071555">
    <property type="term" value="P:cell wall organization"/>
    <property type="evidence" value="ECO:0007669"/>
    <property type="project" value="UniProtKB-KW"/>
</dbReference>
<dbReference type="EMBL" id="BFFO01000001">
    <property type="protein sequence ID" value="GBG95998.1"/>
    <property type="molecule type" value="Genomic_DNA"/>
</dbReference>
<evidence type="ECO:0000313" key="15">
    <source>
        <dbReference type="Proteomes" id="UP000245021"/>
    </source>
</evidence>
<dbReference type="SUPFAM" id="SSF56601">
    <property type="entry name" value="beta-lactamase/transpeptidase-like"/>
    <property type="match status" value="1"/>
</dbReference>
<dbReference type="InterPro" id="IPR012338">
    <property type="entry name" value="Beta-lactam/transpept-like"/>
</dbReference>
<evidence type="ECO:0000259" key="12">
    <source>
        <dbReference type="Pfam" id="PF00905"/>
    </source>
</evidence>
<keyword evidence="5" id="KW-0133">Cell shape</keyword>
<dbReference type="OrthoDB" id="9770103at2"/>
<evidence type="ECO:0000256" key="3">
    <source>
        <dbReference type="ARBA" id="ARBA00022475"/>
    </source>
</evidence>
<evidence type="ECO:0000259" key="13">
    <source>
        <dbReference type="Pfam" id="PF03717"/>
    </source>
</evidence>
<sequence length="715" mass="77832">MEEKQSRRERRPEQKKQMNNPHKVRANRVKLLFFIIAILFLILIGKLYSMQIHNQAFYQKQFTGGASTLKIVQGAPRGNIYDATGKPLAMTAPSQAILYTRGNQVTADGMRAVADQLSTMIPSDLVNGKLTERDKKDYYLADKANLKKTYQLLSDKELKDKNGNQLTQAKIYDLELDKVTDADINFNDQQTFAAKLFKEMNGTSLYNTTTIAAGNITPEQQAAIGEREGSLPGISIGTSWDRSYADNALTSLLGTVTSQKTGIPSNLLDKYLEQGYQRNDRVGTAYLEESYEKYLQGTHEISKVETDKTGNITGTKVTQAGKQGDSLKLTVNLDFQNGVDNILQTELNKMLGEGFGQYNTGAYAVVMDAKTGGILALSGLDRDANTGETKKDTNATFQSVFPPGSVVKPATLTAGWKSGAISGNQVLDDQPIIFGDSSPIESWFTNGALPITAVQALEYSSNTYMVQVALRMLGQPYTAHMTLNDDKAKVDQVYNQLRSAYASYGLGTSTGFDVPGESTGYITPTKDANANISNLLFEAFGQFDNYTPLQLATYATTLANNGNRLAPHIVDSIHDTNATGGLGKSVQTVQPKVEGKVDISSENMDVIQQGLYQVVHANDMLEGHYGATGYYMRQAPVSVSAKTGTSQTNVVTPSGALQTVTVNNVVAYAPTNNPQISVGIMIPNTTVKDGGVTTEMAQYVTNDIVSLYQQMYGFK</sequence>
<organism evidence="14 15">
    <name type="scientific">Lactococcus termiticola</name>
    <dbReference type="NCBI Taxonomy" id="2169526"/>
    <lineage>
        <taxon>Bacteria</taxon>
        <taxon>Bacillati</taxon>
        <taxon>Bacillota</taxon>
        <taxon>Bacilli</taxon>
        <taxon>Lactobacillales</taxon>
        <taxon>Streptococcaceae</taxon>
        <taxon>Lactococcus</taxon>
    </lineage>
</organism>
<evidence type="ECO:0000256" key="2">
    <source>
        <dbReference type="ARBA" id="ARBA00007171"/>
    </source>
</evidence>
<dbReference type="SUPFAM" id="SSF56519">
    <property type="entry name" value="Penicillin binding protein dimerisation domain"/>
    <property type="match status" value="1"/>
</dbReference>
<evidence type="ECO:0000256" key="11">
    <source>
        <dbReference type="SAM" id="Phobius"/>
    </source>
</evidence>
<evidence type="ECO:0000256" key="10">
    <source>
        <dbReference type="SAM" id="MobiDB-lite"/>
    </source>
</evidence>
<evidence type="ECO:0000256" key="6">
    <source>
        <dbReference type="ARBA" id="ARBA00022984"/>
    </source>
</evidence>
<dbReference type="GO" id="GO:0005886">
    <property type="term" value="C:plasma membrane"/>
    <property type="evidence" value="ECO:0007669"/>
    <property type="project" value="UniProtKB-SubCell"/>
</dbReference>
<dbReference type="Gene3D" id="3.40.710.10">
    <property type="entry name" value="DD-peptidase/beta-lactamase superfamily"/>
    <property type="match status" value="1"/>
</dbReference>
<keyword evidence="6" id="KW-0573">Peptidoglycan synthesis</keyword>
<evidence type="ECO:0000256" key="1">
    <source>
        <dbReference type="ARBA" id="ARBA00004162"/>
    </source>
</evidence>
<gene>
    <name evidence="14" type="primary">ftsI_1</name>
    <name evidence="14" type="ORF">NtB2_00100</name>
</gene>